<dbReference type="PANTHER" id="PTHR13612">
    <property type="entry name" value="ENHANCER OF MRNA-DECAPPING PROTEIN 3"/>
    <property type="match status" value="1"/>
</dbReference>
<dbReference type="Proteomes" id="UP000549765">
    <property type="component" value="Unassembled WGS sequence"/>
</dbReference>
<dbReference type="SUPFAM" id="SSF64153">
    <property type="entry name" value="YjeF N-terminal domain-like"/>
    <property type="match status" value="1"/>
</dbReference>
<evidence type="ECO:0000256" key="4">
    <source>
        <dbReference type="ARBA" id="ARBA00023235"/>
    </source>
</evidence>
<dbReference type="GO" id="GO:0052856">
    <property type="term" value="F:NAD(P)HX epimerase activity"/>
    <property type="evidence" value="ECO:0007669"/>
    <property type="project" value="UniProtKB-UniRule"/>
</dbReference>
<dbReference type="GO" id="GO:0000166">
    <property type="term" value="F:nucleotide binding"/>
    <property type="evidence" value="ECO:0007669"/>
    <property type="project" value="UniProtKB-KW"/>
</dbReference>
<dbReference type="AlphaFoldDB" id="A0A7X6N3I5"/>
<feature type="binding site" evidence="5">
    <location>
        <begin position="166"/>
        <end position="172"/>
    </location>
    <ligand>
        <name>(6S)-NADPHX</name>
        <dbReference type="ChEBI" id="CHEBI:64076"/>
    </ligand>
</feature>
<dbReference type="GO" id="GO:0046872">
    <property type="term" value="F:metal ion binding"/>
    <property type="evidence" value="ECO:0007669"/>
    <property type="project" value="UniProtKB-KW"/>
</dbReference>
<sequence>MISLSILINSTFIVFTYFISLYNNNRIDSRNNNKEVEVSILEPTVVTAQQMQAYDKYTIETIGMPSAVLMERAALSVIATVAAGGFDLTHVLVVAGTGNNGGDGLAIARILHLRGVDVKVLLLGDERKLSKANKEQLAICRKYQVKVGHSIKDFREYTVIIDALFGIGLTRDITGKLAEAVKKINASNQPVVAVDIPSGLDATTGKILGSAIRANTTVTFGYLKVGLTVGDANKRVGKVIVKDIGIYAPEF</sequence>
<gene>
    <name evidence="5" type="primary">nnrE</name>
    <name evidence="8" type="ORF">HF964_03985</name>
</gene>
<proteinExistence type="inferred from homology"/>
<evidence type="ECO:0000256" key="1">
    <source>
        <dbReference type="ARBA" id="ARBA00022857"/>
    </source>
</evidence>
<keyword evidence="2 5" id="KW-0630">Potassium</keyword>
<comment type="caution">
    <text evidence="5">Lacks conserved residue(s) required for the propagation of feature annotation.</text>
</comment>
<dbReference type="GO" id="GO:0033962">
    <property type="term" value="P:P-body assembly"/>
    <property type="evidence" value="ECO:0007669"/>
    <property type="project" value="TreeGrafter"/>
</dbReference>
<dbReference type="EC" id="5.1.99.6" evidence="5"/>
<comment type="catalytic activity">
    <reaction evidence="5">
        <text>(6R)-NADPHX = (6S)-NADPHX</text>
        <dbReference type="Rhea" id="RHEA:32227"/>
        <dbReference type="ChEBI" id="CHEBI:64076"/>
        <dbReference type="ChEBI" id="CHEBI:64077"/>
        <dbReference type="EC" id="5.1.99.6"/>
    </reaction>
</comment>
<evidence type="ECO:0000313" key="8">
    <source>
        <dbReference type="EMBL" id="NKZ23969.1"/>
    </source>
</evidence>
<feature type="binding site" evidence="5">
    <location>
        <begin position="99"/>
        <end position="103"/>
    </location>
    <ligand>
        <name>(6S)-NADPHX</name>
        <dbReference type="ChEBI" id="CHEBI:64076"/>
    </ligand>
</feature>
<protein>
    <recommendedName>
        <fullName evidence="5">NAD(P)H-hydrate epimerase</fullName>
        <ecNumber evidence="5">5.1.99.6</ecNumber>
    </recommendedName>
    <alternativeName>
        <fullName evidence="5">NAD(P)HX epimerase</fullName>
    </alternativeName>
</protein>
<dbReference type="NCBIfam" id="TIGR00197">
    <property type="entry name" value="yjeF_nterm"/>
    <property type="match status" value="1"/>
</dbReference>
<comment type="similarity">
    <text evidence="5">Belongs to the NnrE/AIBP family.</text>
</comment>
<evidence type="ECO:0000313" key="9">
    <source>
        <dbReference type="Proteomes" id="UP000549765"/>
    </source>
</evidence>
<keyword evidence="3 5" id="KW-0520">NAD</keyword>
<name>A0A7X6N3I5_9LACO</name>
<dbReference type="InterPro" id="IPR004443">
    <property type="entry name" value="YjeF_N_dom"/>
</dbReference>
<keyword evidence="6" id="KW-1133">Transmembrane helix</keyword>
<evidence type="ECO:0000256" key="5">
    <source>
        <dbReference type="HAMAP-Rule" id="MF_01966"/>
    </source>
</evidence>
<dbReference type="GO" id="GO:0003729">
    <property type="term" value="F:mRNA binding"/>
    <property type="evidence" value="ECO:0007669"/>
    <property type="project" value="TreeGrafter"/>
</dbReference>
<dbReference type="EMBL" id="JAAXPN010000003">
    <property type="protein sequence ID" value="NKZ23969.1"/>
    <property type="molecule type" value="Genomic_DNA"/>
</dbReference>
<feature type="binding site" evidence="5">
    <location>
        <position position="100"/>
    </location>
    <ligand>
        <name>K(+)</name>
        <dbReference type="ChEBI" id="CHEBI:29103"/>
    </ligand>
</feature>
<feature type="binding site" evidence="5">
    <location>
        <position position="195"/>
    </location>
    <ligand>
        <name>(6S)-NADPHX</name>
        <dbReference type="ChEBI" id="CHEBI:64076"/>
    </ligand>
</feature>
<feature type="binding site" evidence="5">
    <location>
        <position position="198"/>
    </location>
    <ligand>
        <name>K(+)</name>
        <dbReference type="ChEBI" id="CHEBI:29103"/>
    </ligand>
</feature>
<accession>A0A7X6N3I5</accession>
<comment type="function">
    <text evidence="5">Catalyzes the epimerization of the S- and R-forms of NAD(P)HX, a damaged form of NAD(P)H that is a result of enzymatic or heat-dependent hydration. This is a prerequisite for the S-specific NAD(P)H-hydrate dehydratase to allow the repair of both epimers of NAD(P)HX.</text>
</comment>
<keyword evidence="9" id="KW-1185">Reference proteome</keyword>
<dbReference type="GO" id="GO:0031087">
    <property type="term" value="P:deadenylation-independent decapping of nuclear-transcribed mRNA"/>
    <property type="evidence" value="ECO:0007669"/>
    <property type="project" value="TreeGrafter"/>
</dbReference>
<dbReference type="GO" id="GO:0000932">
    <property type="term" value="C:P-body"/>
    <property type="evidence" value="ECO:0007669"/>
    <property type="project" value="TreeGrafter"/>
</dbReference>
<keyword evidence="1 5" id="KW-0521">NADP</keyword>
<feature type="binding site" evidence="5">
    <location>
        <position position="162"/>
    </location>
    <ligand>
        <name>K(+)</name>
        <dbReference type="ChEBI" id="CHEBI:29103"/>
    </ligand>
</feature>
<keyword evidence="5" id="KW-0479">Metal-binding</keyword>
<reference evidence="8 9" key="1">
    <citation type="submission" date="2020-04" db="EMBL/GenBank/DDBJ databases">
        <title>MicrobeNet Type strains.</title>
        <authorList>
            <person name="Nicholson A.C."/>
        </authorList>
    </citation>
    <scope>NUCLEOTIDE SEQUENCE [LARGE SCALE GENOMIC DNA]</scope>
    <source>
        <strain evidence="8 9">CCUG 61472</strain>
    </source>
</reference>
<feature type="domain" description="YjeF N-terminal" evidence="7">
    <location>
        <begin position="51"/>
        <end position="251"/>
    </location>
</feature>
<evidence type="ECO:0000256" key="3">
    <source>
        <dbReference type="ARBA" id="ARBA00023027"/>
    </source>
</evidence>
<dbReference type="HAMAP" id="MF_01966">
    <property type="entry name" value="NADHX_epimerase"/>
    <property type="match status" value="1"/>
</dbReference>
<dbReference type="InterPro" id="IPR036652">
    <property type="entry name" value="YjeF_N_dom_sf"/>
</dbReference>
<comment type="caution">
    <text evidence="8">The sequence shown here is derived from an EMBL/GenBank/DDBJ whole genome shotgun (WGS) entry which is preliminary data.</text>
</comment>
<dbReference type="Gene3D" id="3.40.50.10260">
    <property type="entry name" value="YjeF N-terminal domain"/>
    <property type="match status" value="1"/>
</dbReference>
<keyword evidence="5" id="KW-0547">Nucleotide-binding</keyword>
<evidence type="ECO:0000259" key="7">
    <source>
        <dbReference type="PROSITE" id="PS51385"/>
    </source>
</evidence>
<dbReference type="Pfam" id="PF03853">
    <property type="entry name" value="YjeF_N"/>
    <property type="match status" value="1"/>
</dbReference>
<evidence type="ECO:0000256" key="6">
    <source>
        <dbReference type="SAM" id="Phobius"/>
    </source>
</evidence>
<dbReference type="PANTHER" id="PTHR13612:SF0">
    <property type="entry name" value="ENHANCER OF MRNA-DECAPPING PROTEIN 3"/>
    <property type="match status" value="1"/>
</dbReference>
<keyword evidence="6" id="KW-0472">Membrane</keyword>
<keyword evidence="4 5" id="KW-0413">Isomerase</keyword>
<evidence type="ECO:0000256" key="2">
    <source>
        <dbReference type="ARBA" id="ARBA00022958"/>
    </source>
</evidence>
<comment type="cofactor">
    <cofactor evidence="5">
        <name>K(+)</name>
        <dbReference type="ChEBI" id="CHEBI:29103"/>
    </cofactor>
    <text evidence="5">Binds 1 potassium ion per subunit.</text>
</comment>
<organism evidence="8 9">
    <name type="scientific">Periweissella fabalis</name>
    <dbReference type="NCBI Taxonomy" id="1070421"/>
    <lineage>
        <taxon>Bacteria</taxon>
        <taxon>Bacillati</taxon>
        <taxon>Bacillota</taxon>
        <taxon>Bacilli</taxon>
        <taxon>Lactobacillales</taxon>
        <taxon>Lactobacillaceae</taxon>
        <taxon>Periweissella</taxon>
    </lineage>
</organism>
<feature type="transmembrane region" description="Helical" evidence="6">
    <location>
        <begin position="6"/>
        <end position="24"/>
    </location>
</feature>
<comment type="catalytic activity">
    <reaction evidence="5">
        <text>(6R)-NADHX = (6S)-NADHX</text>
        <dbReference type="Rhea" id="RHEA:32215"/>
        <dbReference type="ChEBI" id="CHEBI:64074"/>
        <dbReference type="ChEBI" id="CHEBI:64075"/>
        <dbReference type="EC" id="5.1.99.6"/>
    </reaction>
</comment>
<dbReference type="PROSITE" id="PS51385">
    <property type="entry name" value="YJEF_N"/>
    <property type="match status" value="1"/>
</dbReference>
<keyword evidence="6" id="KW-0812">Transmembrane</keyword>